<feature type="transmembrane region" description="Helical" evidence="24">
    <location>
        <begin position="129"/>
        <end position="149"/>
    </location>
</feature>
<organism evidence="25 26">
    <name type="scientific">Hornefia porci</name>
    <dbReference type="NCBI Taxonomy" id="2652292"/>
    <lineage>
        <taxon>Bacteria</taxon>
        <taxon>Bacillati</taxon>
        <taxon>Bacillota</taxon>
        <taxon>Clostridia</taxon>
        <taxon>Peptostreptococcales</taxon>
        <taxon>Anaerovoracaceae</taxon>
        <taxon>Hornefia</taxon>
    </lineage>
</organism>
<feature type="transmembrane region" description="Helical" evidence="24">
    <location>
        <begin position="245"/>
        <end position="265"/>
    </location>
</feature>
<evidence type="ECO:0000256" key="9">
    <source>
        <dbReference type="ARBA" id="ARBA00022516"/>
    </source>
</evidence>
<dbReference type="GO" id="GO:0004605">
    <property type="term" value="F:phosphatidate cytidylyltransferase activity"/>
    <property type="evidence" value="ECO:0007669"/>
    <property type="project" value="UniProtKB-EC"/>
</dbReference>
<keyword evidence="13 24" id="KW-1133">Transmembrane helix</keyword>
<feature type="transmembrane region" description="Helical" evidence="24">
    <location>
        <begin position="169"/>
        <end position="188"/>
    </location>
</feature>
<comment type="pathway">
    <text evidence="4">Lipid metabolism.</text>
</comment>
<protein>
    <recommendedName>
        <fullName evidence="7">Phosphatidate cytidylyltransferase</fullName>
        <ecNumber evidence="6">2.7.7.41</ecNumber>
    </recommendedName>
    <alternativeName>
        <fullName evidence="20">CDP-DAG synthase</fullName>
    </alternativeName>
    <alternativeName>
        <fullName evidence="22">CDP-DG synthase</fullName>
    </alternativeName>
    <alternativeName>
        <fullName evidence="18">CDP-diacylglycerol synthase</fullName>
    </alternativeName>
    <alternativeName>
        <fullName evidence="21">CDP-diglyceride pyrophosphorylase</fullName>
    </alternativeName>
    <alternativeName>
        <fullName evidence="23">CDP-diglyceride synthase</fullName>
    </alternativeName>
    <alternativeName>
        <fullName evidence="19">CTP:phosphatidate cytidylyltransferase</fullName>
    </alternativeName>
</protein>
<evidence type="ECO:0000256" key="17">
    <source>
        <dbReference type="ARBA" id="ARBA00023264"/>
    </source>
</evidence>
<evidence type="ECO:0000256" key="20">
    <source>
        <dbReference type="ARBA" id="ARBA00032253"/>
    </source>
</evidence>
<evidence type="ECO:0000256" key="19">
    <source>
        <dbReference type="ARBA" id="ARBA00031825"/>
    </source>
</evidence>
<keyword evidence="11 24" id="KW-0812">Transmembrane</keyword>
<keyword evidence="14" id="KW-0443">Lipid metabolism</keyword>
<evidence type="ECO:0000256" key="16">
    <source>
        <dbReference type="ARBA" id="ARBA00023209"/>
    </source>
</evidence>
<feature type="transmembrane region" description="Helical" evidence="24">
    <location>
        <begin position="194"/>
        <end position="216"/>
    </location>
</feature>
<keyword evidence="26" id="KW-1185">Reference proteome</keyword>
<dbReference type="GO" id="GO:0005886">
    <property type="term" value="C:plasma membrane"/>
    <property type="evidence" value="ECO:0007669"/>
    <property type="project" value="UniProtKB-SubCell"/>
</dbReference>
<dbReference type="Pfam" id="PF01148">
    <property type="entry name" value="CTP_transf_1"/>
    <property type="match status" value="1"/>
</dbReference>
<dbReference type="RefSeq" id="WP_075711719.1">
    <property type="nucleotide sequence ID" value="NZ_MJIE01000001.1"/>
</dbReference>
<sequence length="266" mass="29500">MKTRIISGFCMVPLVILVYLGSYWLAALCIFIGFVGVREFYNGFRNMDIHPSMPIAGVALFALYLINGLWPGQPVLIMGWLAAVIMAGSLYMFNVEKRTPTDAMATIIGIIYIEFFSYHFVLIDQSGPYQVMVWLCLLCAFGSDIFAYFTGVFLGKHKMTPHLSPKKTWEGAVGGVLGSVLVCGLFGYFLCPEYLIHCLIIGLAGSPVSMCGDLTASAYKRKMGIKDYGKLIPGHGGIMDRFDSVFFTAPFVYYYIAIVMVHFQLG</sequence>
<evidence type="ECO:0000256" key="23">
    <source>
        <dbReference type="ARBA" id="ARBA00033406"/>
    </source>
</evidence>
<name>A0A1Q9JES8_9FIRM</name>
<dbReference type="OrthoDB" id="9799199at2"/>
<evidence type="ECO:0000256" key="8">
    <source>
        <dbReference type="ARBA" id="ARBA00022475"/>
    </source>
</evidence>
<comment type="similarity">
    <text evidence="5">Belongs to the CDS family.</text>
</comment>
<evidence type="ECO:0000256" key="5">
    <source>
        <dbReference type="ARBA" id="ARBA00010185"/>
    </source>
</evidence>
<comment type="catalytic activity">
    <reaction evidence="1">
        <text>a 1,2-diacyl-sn-glycero-3-phosphate + CTP + H(+) = a CDP-1,2-diacyl-sn-glycerol + diphosphate</text>
        <dbReference type="Rhea" id="RHEA:16229"/>
        <dbReference type="ChEBI" id="CHEBI:15378"/>
        <dbReference type="ChEBI" id="CHEBI:33019"/>
        <dbReference type="ChEBI" id="CHEBI:37563"/>
        <dbReference type="ChEBI" id="CHEBI:58332"/>
        <dbReference type="ChEBI" id="CHEBI:58608"/>
        <dbReference type="EC" id="2.7.7.41"/>
    </reaction>
</comment>
<dbReference type="GO" id="GO:0016024">
    <property type="term" value="P:CDP-diacylglycerol biosynthetic process"/>
    <property type="evidence" value="ECO:0007669"/>
    <property type="project" value="TreeGrafter"/>
</dbReference>
<dbReference type="EC" id="2.7.7.41" evidence="6"/>
<evidence type="ECO:0000256" key="12">
    <source>
        <dbReference type="ARBA" id="ARBA00022695"/>
    </source>
</evidence>
<evidence type="ECO:0000256" key="4">
    <source>
        <dbReference type="ARBA" id="ARBA00005189"/>
    </source>
</evidence>
<feature type="transmembrane region" description="Helical" evidence="24">
    <location>
        <begin position="76"/>
        <end position="93"/>
    </location>
</feature>
<evidence type="ECO:0000256" key="3">
    <source>
        <dbReference type="ARBA" id="ARBA00005119"/>
    </source>
</evidence>
<evidence type="ECO:0000256" key="6">
    <source>
        <dbReference type="ARBA" id="ARBA00012487"/>
    </source>
</evidence>
<evidence type="ECO:0000256" key="10">
    <source>
        <dbReference type="ARBA" id="ARBA00022679"/>
    </source>
</evidence>
<comment type="pathway">
    <text evidence="3">Phospholipid metabolism; CDP-diacylglycerol biosynthesis; CDP-diacylglycerol from sn-glycerol 3-phosphate: step 3/3.</text>
</comment>
<evidence type="ECO:0000256" key="2">
    <source>
        <dbReference type="ARBA" id="ARBA00004651"/>
    </source>
</evidence>
<keyword evidence="8" id="KW-1003">Cell membrane</keyword>
<keyword evidence="12 25" id="KW-0548">Nucleotidyltransferase</keyword>
<feature type="transmembrane region" description="Helical" evidence="24">
    <location>
        <begin position="105"/>
        <end position="123"/>
    </location>
</feature>
<evidence type="ECO:0000256" key="7">
    <source>
        <dbReference type="ARBA" id="ARBA00019373"/>
    </source>
</evidence>
<keyword evidence="15 24" id="KW-0472">Membrane</keyword>
<accession>A0A1Q9JES8</accession>
<evidence type="ECO:0000313" key="25">
    <source>
        <dbReference type="EMBL" id="OLR54698.1"/>
    </source>
</evidence>
<keyword evidence="16" id="KW-0594">Phospholipid biosynthesis</keyword>
<evidence type="ECO:0000313" key="26">
    <source>
        <dbReference type="Proteomes" id="UP000187404"/>
    </source>
</evidence>
<gene>
    <name evidence="25" type="ORF">BHK98_00470</name>
</gene>
<dbReference type="Proteomes" id="UP000187404">
    <property type="component" value="Unassembled WGS sequence"/>
</dbReference>
<evidence type="ECO:0000256" key="24">
    <source>
        <dbReference type="SAM" id="Phobius"/>
    </source>
</evidence>
<evidence type="ECO:0000256" key="14">
    <source>
        <dbReference type="ARBA" id="ARBA00023098"/>
    </source>
</evidence>
<keyword evidence="9" id="KW-0444">Lipid biosynthesis</keyword>
<evidence type="ECO:0000256" key="18">
    <source>
        <dbReference type="ARBA" id="ARBA00029893"/>
    </source>
</evidence>
<feature type="transmembrane region" description="Helical" evidence="24">
    <location>
        <begin position="49"/>
        <end position="70"/>
    </location>
</feature>
<proteinExistence type="inferred from homology"/>
<dbReference type="EMBL" id="MJIE01000001">
    <property type="protein sequence ID" value="OLR54698.1"/>
    <property type="molecule type" value="Genomic_DNA"/>
</dbReference>
<evidence type="ECO:0000256" key="21">
    <source>
        <dbReference type="ARBA" id="ARBA00032396"/>
    </source>
</evidence>
<dbReference type="PANTHER" id="PTHR46382:SF1">
    <property type="entry name" value="PHOSPHATIDATE CYTIDYLYLTRANSFERASE"/>
    <property type="match status" value="1"/>
</dbReference>
<evidence type="ECO:0000256" key="11">
    <source>
        <dbReference type="ARBA" id="ARBA00022692"/>
    </source>
</evidence>
<evidence type="ECO:0000256" key="13">
    <source>
        <dbReference type="ARBA" id="ARBA00022989"/>
    </source>
</evidence>
<keyword evidence="17" id="KW-1208">Phospholipid metabolism</keyword>
<comment type="caution">
    <text evidence="25">The sequence shown here is derived from an EMBL/GenBank/DDBJ whole genome shotgun (WGS) entry which is preliminary data.</text>
</comment>
<dbReference type="AlphaFoldDB" id="A0A1Q9JES8"/>
<dbReference type="PANTHER" id="PTHR46382">
    <property type="entry name" value="PHOSPHATIDATE CYTIDYLYLTRANSFERASE"/>
    <property type="match status" value="1"/>
</dbReference>
<keyword evidence="10 25" id="KW-0808">Transferase</keyword>
<dbReference type="STRING" id="1261640.BHK98_00470"/>
<feature type="transmembrane region" description="Helical" evidence="24">
    <location>
        <begin position="6"/>
        <end position="37"/>
    </location>
</feature>
<comment type="subcellular location">
    <subcellularLocation>
        <location evidence="2">Cell membrane</location>
        <topology evidence="2">Multi-pass membrane protein</topology>
    </subcellularLocation>
</comment>
<reference evidence="25 26" key="1">
    <citation type="journal article" date="2016" name="Appl. Environ. Microbiol.">
        <title>Function and Phylogeny of Bacterial Butyryl Coenzyme A:Acetate Transferases and Their Diversity in the Proximal Colon of Swine.</title>
        <authorList>
            <person name="Trachsel J."/>
            <person name="Bayles D.O."/>
            <person name="Looft T."/>
            <person name="Levine U.Y."/>
            <person name="Allen H.K."/>
        </authorList>
    </citation>
    <scope>NUCLEOTIDE SEQUENCE [LARGE SCALE GENOMIC DNA]</scope>
    <source>
        <strain evidence="25 26">68-3-10</strain>
    </source>
</reference>
<evidence type="ECO:0000256" key="22">
    <source>
        <dbReference type="ARBA" id="ARBA00032743"/>
    </source>
</evidence>
<evidence type="ECO:0000256" key="15">
    <source>
        <dbReference type="ARBA" id="ARBA00023136"/>
    </source>
</evidence>
<evidence type="ECO:0000256" key="1">
    <source>
        <dbReference type="ARBA" id="ARBA00001698"/>
    </source>
</evidence>